<dbReference type="InterPro" id="IPR042099">
    <property type="entry name" value="ANL_N_sf"/>
</dbReference>
<dbReference type="PANTHER" id="PTHR42921:SF1">
    <property type="entry name" value="ACETOACETYL-COA SYNTHETASE"/>
    <property type="match status" value="1"/>
</dbReference>
<gene>
    <name evidence="8" type="ORF">ACFO4N_02580</name>
</gene>
<evidence type="ECO:0000256" key="3">
    <source>
        <dbReference type="ARBA" id="ARBA00022741"/>
    </source>
</evidence>
<dbReference type="InterPro" id="IPR000873">
    <property type="entry name" value="AMP-dep_synth/lig_dom"/>
</dbReference>
<dbReference type="Pfam" id="PF13193">
    <property type="entry name" value="AMP-binding_C"/>
    <property type="match status" value="1"/>
</dbReference>
<evidence type="ECO:0000256" key="2">
    <source>
        <dbReference type="ARBA" id="ARBA00022598"/>
    </source>
</evidence>
<protein>
    <submittedName>
        <fullName evidence="8">Acetoacetate--CoA ligase</fullName>
        <ecNumber evidence="8">6.2.1.16</ecNumber>
    </submittedName>
</protein>
<dbReference type="EMBL" id="JBHSFW010000001">
    <property type="protein sequence ID" value="MFC4617612.1"/>
    <property type="molecule type" value="Genomic_DNA"/>
</dbReference>
<dbReference type="NCBIfam" id="NF002937">
    <property type="entry name" value="PRK03584.1"/>
    <property type="match status" value="1"/>
</dbReference>
<proteinExistence type="inferred from homology"/>
<dbReference type="InterPro" id="IPR005914">
    <property type="entry name" value="Acac_CoA_synth"/>
</dbReference>
<sequence>MAISEGTVLWEPSAEWKKNANLTGYMDWLSEKKGLPFDDYTSLWQWSVTDLEAFWESIWEYFDIQSKTSYTKVLEDRRMPGAKWFVGATLNYADHIFRHRSEDETAIYYASELRNLKALTWRDLEEQVAAFAHALKDLGVKKGDRVAAYVANMPEAVIAFLGCASIGAIWSSCSPEFGAKSVIDRFKQIEPKVLVAVDGYRYNGKDFDRLDTVNAIQKAVPTIEKTIMIPYLHETVSEHTVENMVEWQVFLENQPKTQLYFEAVPFDHPLWILFSSGTTGIPKAIVQGHGGILIEQLKALSLHTDLGPEDRFFWYTTTGWMMWNFLVGGLLTGAKIILYDGSPSYPDKNALWELAENTGMTVFGTSAAFIIGCMKDQLEPGHRYNLSKLKAIGSTGSPLPPNGFRWVYDHIKKDLWLASVSGGTDVCSAFVLGAPILPVKTGMIQCRGLGAAVYAFDDEGKPVVDHVGELVMTEPLPSMPLFFWNDPDGSRYRNSYFDIYPGIWRHGDYVKITKEGHCVIYGRSDATINRGGVRMGTSEIYSAVDSVPEIVDSLIVDIPTENGDSDLPLFVVLKDDVRLDASLENKIKEAIRQACSPRHVPSCIVPVKDIPRTINGKKLEVPVKKILMGSPLEKAANLGSLSNPESLNFFVAYRNRAATEQ</sequence>
<dbReference type="RefSeq" id="WP_376844645.1">
    <property type="nucleotide sequence ID" value="NZ_JBHSFW010000001.1"/>
</dbReference>
<dbReference type="InterPro" id="IPR025110">
    <property type="entry name" value="AMP-bd_C"/>
</dbReference>
<feature type="domain" description="Acetyl-coenzyme A synthetase N-terminal" evidence="7">
    <location>
        <begin position="40"/>
        <end position="94"/>
    </location>
</feature>
<dbReference type="Gene3D" id="3.40.50.12780">
    <property type="entry name" value="N-terminal domain of ligase-like"/>
    <property type="match status" value="1"/>
</dbReference>
<keyword evidence="9" id="KW-1185">Reference proteome</keyword>
<comment type="caution">
    <text evidence="8">The sequence shown here is derived from an EMBL/GenBank/DDBJ whole genome shotgun (WGS) entry which is preliminary data.</text>
</comment>
<dbReference type="Pfam" id="PF16177">
    <property type="entry name" value="ACAS_N"/>
    <property type="match status" value="1"/>
</dbReference>
<dbReference type="InterPro" id="IPR020845">
    <property type="entry name" value="AMP-binding_CS"/>
</dbReference>
<dbReference type="CDD" id="cd05943">
    <property type="entry name" value="AACS"/>
    <property type="match status" value="1"/>
</dbReference>
<dbReference type="EC" id="6.2.1.16" evidence="8"/>
<dbReference type="InterPro" id="IPR045851">
    <property type="entry name" value="AMP-bd_C_sf"/>
</dbReference>
<comment type="similarity">
    <text evidence="1">Belongs to the ATP-dependent AMP-binding enzyme family.</text>
</comment>
<keyword evidence="3" id="KW-0547">Nucleotide-binding</keyword>
<dbReference type="PROSITE" id="PS00455">
    <property type="entry name" value="AMP_BINDING"/>
    <property type="match status" value="1"/>
</dbReference>
<evidence type="ECO:0000313" key="8">
    <source>
        <dbReference type="EMBL" id="MFC4617612.1"/>
    </source>
</evidence>
<organism evidence="8 9">
    <name type="scientific">Camelliibacillus cellulosilyticus</name>
    <dbReference type="NCBI Taxonomy" id="2174486"/>
    <lineage>
        <taxon>Bacteria</taxon>
        <taxon>Bacillati</taxon>
        <taxon>Bacillota</taxon>
        <taxon>Bacilli</taxon>
        <taxon>Bacillales</taxon>
        <taxon>Sporolactobacillaceae</taxon>
        <taxon>Camelliibacillus</taxon>
    </lineage>
</organism>
<evidence type="ECO:0000259" key="7">
    <source>
        <dbReference type="Pfam" id="PF16177"/>
    </source>
</evidence>
<keyword evidence="2 8" id="KW-0436">Ligase</keyword>
<dbReference type="SUPFAM" id="SSF56801">
    <property type="entry name" value="Acetyl-CoA synthetase-like"/>
    <property type="match status" value="1"/>
</dbReference>
<evidence type="ECO:0000313" key="9">
    <source>
        <dbReference type="Proteomes" id="UP001596022"/>
    </source>
</evidence>
<dbReference type="Gene3D" id="3.30.300.30">
    <property type="match status" value="1"/>
</dbReference>
<name>A0ABV9GI18_9BACL</name>
<evidence type="ECO:0000259" key="6">
    <source>
        <dbReference type="Pfam" id="PF13193"/>
    </source>
</evidence>
<reference evidence="9" key="1">
    <citation type="journal article" date="2019" name="Int. J. Syst. Evol. Microbiol.">
        <title>The Global Catalogue of Microorganisms (GCM) 10K type strain sequencing project: providing services to taxonomists for standard genome sequencing and annotation.</title>
        <authorList>
            <consortium name="The Broad Institute Genomics Platform"/>
            <consortium name="The Broad Institute Genome Sequencing Center for Infectious Disease"/>
            <person name="Wu L."/>
            <person name="Ma J."/>
        </authorList>
    </citation>
    <scope>NUCLEOTIDE SEQUENCE [LARGE SCALE GENOMIC DNA]</scope>
    <source>
        <strain evidence="9">CGMCC 1.16306</strain>
    </source>
</reference>
<evidence type="ECO:0000256" key="4">
    <source>
        <dbReference type="ARBA" id="ARBA00022840"/>
    </source>
</evidence>
<dbReference type="Pfam" id="PF00501">
    <property type="entry name" value="AMP-binding"/>
    <property type="match status" value="1"/>
</dbReference>
<accession>A0ABV9GI18</accession>
<dbReference type="NCBIfam" id="TIGR01217">
    <property type="entry name" value="ac_ac_CoA_syn"/>
    <property type="match status" value="1"/>
</dbReference>
<dbReference type="GO" id="GO:0030729">
    <property type="term" value="F:acetoacetate-CoA ligase activity"/>
    <property type="evidence" value="ECO:0007669"/>
    <property type="project" value="UniProtKB-EC"/>
</dbReference>
<evidence type="ECO:0000256" key="1">
    <source>
        <dbReference type="ARBA" id="ARBA00006432"/>
    </source>
</evidence>
<dbReference type="PANTHER" id="PTHR42921">
    <property type="entry name" value="ACETOACETYL-COA SYNTHETASE"/>
    <property type="match status" value="1"/>
</dbReference>
<keyword evidence="4" id="KW-0067">ATP-binding</keyword>
<feature type="domain" description="AMP-dependent synthetase/ligase" evidence="5">
    <location>
        <begin position="100"/>
        <end position="475"/>
    </location>
</feature>
<dbReference type="Proteomes" id="UP001596022">
    <property type="component" value="Unassembled WGS sequence"/>
</dbReference>
<evidence type="ECO:0000259" key="5">
    <source>
        <dbReference type="Pfam" id="PF00501"/>
    </source>
</evidence>
<dbReference type="InterPro" id="IPR032387">
    <property type="entry name" value="ACAS_N"/>
</dbReference>
<feature type="domain" description="AMP-binding enzyme C-terminal" evidence="6">
    <location>
        <begin position="541"/>
        <end position="617"/>
    </location>
</feature>